<evidence type="ECO:0000313" key="1">
    <source>
        <dbReference type="EMBL" id="KAH3775325.1"/>
    </source>
</evidence>
<dbReference type="EMBL" id="JAIWYP010000009">
    <property type="protein sequence ID" value="KAH3775325.1"/>
    <property type="molecule type" value="Genomic_DNA"/>
</dbReference>
<proteinExistence type="predicted"/>
<reference evidence="1" key="2">
    <citation type="submission" date="2020-11" db="EMBL/GenBank/DDBJ databases">
        <authorList>
            <person name="McCartney M.A."/>
            <person name="Auch B."/>
            <person name="Kono T."/>
            <person name="Mallez S."/>
            <person name="Becker A."/>
            <person name="Gohl D.M."/>
            <person name="Silverstein K.A.T."/>
            <person name="Koren S."/>
            <person name="Bechman K.B."/>
            <person name="Herman A."/>
            <person name="Abrahante J.E."/>
            <person name="Garbe J."/>
        </authorList>
    </citation>
    <scope>NUCLEOTIDE SEQUENCE</scope>
    <source>
        <strain evidence="1">Duluth1</strain>
        <tissue evidence="1">Whole animal</tissue>
    </source>
</reference>
<sequence>MVDNTTCANIAGAATSTPANAIQSPQINGSFLQASQSFNTMSPQPCSFNNNSNFPSSQFMNMASPGFGQFNMPTTPNVMYSQQNTDFISVLNMLLSRMDNIDKKLCQLETIQSAMNTLTVKCECMDKKVSQIEIKIREIEQSREYDGTMLENLNKKQKEIELLTGRLKDHEHLMQHEVTDLKCRSMRDNLLFFKIPEEKDEQCEKKYWTSWNQNYESRTHPGTLNCTVSIE</sequence>
<keyword evidence="2" id="KW-1185">Reference proteome</keyword>
<gene>
    <name evidence="1" type="ORF">DPMN_176726</name>
</gene>
<organism evidence="1 2">
    <name type="scientific">Dreissena polymorpha</name>
    <name type="common">Zebra mussel</name>
    <name type="synonym">Mytilus polymorpha</name>
    <dbReference type="NCBI Taxonomy" id="45954"/>
    <lineage>
        <taxon>Eukaryota</taxon>
        <taxon>Metazoa</taxon>
        <taxon>Spiralia</taxon>
        <taxon>Lophotrochozoa</taxon>
        <taxon>Mollusca</taxon>
        <taxon>Bivalvia</taxon>
        <taxon>Autobranchia</taxon>
        <taxon>Heteroconchia</taxon>
        <taxon>Euheterodonta</taxon>
        <taxon>Imparidentia</taxon>
        <taxon>Neoheterodontei</taxon>
        <taxon>Myida</taxon>
        <taxon>Dreissenoidea</taxon>
        <taxon>Dreissenidae</taxon>
        <taxon>Dreissena</taxon>
    </lineage>
</organism>
<comment type="caution">
    <text evidence="1">The sequence shown here is derived from an EMBL/GenBank/DDBJ whole genome shotgun (WGS) entry which is preliminary data.</text>
</comment>
<accession>A0A9D4IIB9</accession>
<dbReference type="Proteomes" id="UP000828390">
    <property type="component" value="Unassembled WGS sequence"/>
</dbReference>
<name>A0A9D4IIB9_DREPO</name>
<protein>
    <submittedName>
        <fullName evidence="1">Uncharacterized protein</fullName>
    </submittedName>
</protein>
<evidence type="ECO:0000313" key="2">
    <source>
        <dbReference type="Proteomes" id="UP000828390"/>
    </source>
</evidence>
<dbReference type="AlphaFoldDB" id="A0A9D4IIB9"/>
<reference evidence="1" key="1">
    <citation type="journal article" date="2019" name="bioRxiv">
        <title>The Genome of the Zebra Mussel, Dreissena polymorpha: A Resource for Invasive Species Research.</title>
        <authorList>
            <person name="McCartney M.A."/>
            <person name="Auch B."/>
            <person name="Kono T."/>
            <person name="Mallez S."/>
            <person name="Zhang Y."/>
            <person name="Obille A."/>
            <person name="Becker A."/>
            <person name="Abrahante J.E."/>
            <person name="Garbe J."/>
            <person name="Badalamenti J.P."/>
            <person name="Herman A."/>
            <person name="Mangelson H."/>
            <person name="Liachko I."/>
            <person name="Sullivan S."/>
            <person name="Sone E.D."/>
            <person name="Koren S."/>
            <person name="Silverstein K.A.T."/>
            <person name="Beckman K.B."/>
            <person name="Gohl D.M."/>
        </authorList>
    </citation>
    <scope>NUCLEOTIDE SEQUENCE</scope>
    <source>
        <strain evidence="1">Duluth1</strain>
        <tissue evidence="1">Whole animal</tissue>
    </source>
</reference>